<keyword evidence="8 9" id="KW-0472">Membrane</keyword>
<evidence type="ECO:0000256" key="1">
    <source>
        <dbReference type="ARBA" id="ARBA00004162"/>
    </source>
</evidence>
<evidence type="ECO:0000256" key="5">
    <source>
        <dbReference type="ARBA" id="ARBA00022927"/>
    </source>
</evidence>
<keyword evidence="6 9" id="KW-1133">Transmembrane helix</keyword>
<dbReference type="GO" id="GO:0033281">
    <property type="term" value="C:TAT protein transport complex"/>
    <property type="evidence" value="ECO:0007669"/>
    <property type="project" value="UniProtKB-UniRule"/>
</dbReference>
<keyword evidence="2 9" id="KW-0813">Transport</keyword>
<evidence type="ECO:0000256" key="3">
    <source>
        <dbReference type="ARBA" id="ARBA00022475"/>
    </source>
</evidence>
<comment type="similarity">
    <text evidence="9">Belongs to the TatA/E family.</text>
</comment>
<gene>
    <name evidence="9" type="primary">tatA</name>
    <name evidence="10" type="ORF">A6M21_07360</name>
</gene>
<dbReference type="GO" id="GO:0043953">
    <property type="term" value="P:protein transport by the Tat complex"/>
    <property type="evidence" value="ECO:0007669"/>
    <property type="project" value="UniProtKB-UniRule"/>
</dbReference>
<comment type="subunit">
    <text evidence="9">Forms a complex with TatC.</text>
</comment>
<dbReference type="NCBIfam" id="TIGR01411">
    <property type="entry name" value="tatAE"/>
    <property type="match status" value="1"/>
</dbReference>
<evidence type="ECO:0000256" key="9">
    <source>
        <dbReference type="HAMAP-Rule" id="MF_00236"/>
    </source>
</evidence>
<reference evidence="10 11" key="1">
    <citation type="submission" date="2016-04" db="EMBL/GenBank/DDBJ databases">
        <authorList>
            <person name="Evans L.H."/>
            <person name="Alamgir A."/>
            <person name="Owens N."/>
            <person name="Weber N.D."/>
            <person name="Virtaneva K."/>
            <person name="Barbian K."/>
            <person name="Babar A."/>
            <person name="Rosenke K."/>
        </authorList>
    </citation>
    <scope>NUCLEOTIDE SEQUENCE [LARGE SCALE GENOMIC DNA]</scope>
    <source>
        <strain evidence="10 11">LMa1</strain>
    </source>
</reference>
<evidence type="ECO:0000256" key="6">
    <source>
        <dbReference type="ARBA" id="ARBA00022989"/>
    </source>
</evidence>
<dbReference type="NCBIfam" id="NF011430">
    <property type="entry name" value="PRK14861.1"/>
    <property type="match status" value="1"/>
</dbReference>
<dbReference type="AlphaFoldDB" id="A0A1B7LGG4"/>
<dbReference type="RefSeq" id="WP_066667247.1">
    <property type="nucleotide sequence ID" value="NZ_LYVF01000092.1"/>
</dbReference>
<dbReference type="EMBL" id="LYVF01000092">
    <property type="protein sequence ID" value="OAT84832.1"/>
    <property type="molecule type" value="Genomic_DNA"/>
</dbReference>
<evidence type="ECO:0000256" key="4">
    <source>
        <dbReference type="ARBA" id="ARBA00022692"/>
    </source>
</evidence>
<accession>A0A1B7LGG4</accession>
<dbReference type="Pfam" id="PF02416">
    <property type="entry name" value="TatA_B_E"/>
    <property type="match status" value="1"/>
</dbReference>
<comment type="function">
    <text evidence="9">Part of the twin-arginine translocation (Tat) system that transports large folded proteins containing a characteristic twin-arginine motif in their signal peptide across membranes. TatA could form the protein-conducting channel of the Tat system.</text>
</comment>
<evidence type="ECO:0000256" key="7">
    <source>
        <dbReference type="ARBA" id="ARBA00023010"/>
    </source>
</evidence>
<dbReference type="HAMAP" id="MF_00236">
    <property type="entry name" value="TatA_E"/>
    <property type="match status" value="1"/>
</dbReference>
<evidence type="ECO:0000313" key="10">
    <source>
        <dbReference type="EMBL" id="OAT84832.1"/>
    </source>
</evidence>
<keyword evidence="11" id="KW-1185">Reference proteome</keyword>
<protein>
    <recommendedName>
        <fullName evidence="9">Sec-independent protein translocase protein TatA</fullName>
    </recommendedName>
</protein>
<dbReference type="Proteomes" id="UP000078532">
    <property type="component" value="Unassembled WGS sequence"/>
</dbReference>
<proteinExistence type="inferred from homology"/>
<dbReference type="PANTHER" id="PTHR42982">
    <property type="entry name" value="SEC-INDEPENDENT PROTEIN TRANSLOCASE PROTEIN TATA"/>
    <property type="match status" value="1"/>
</dbReference>
<dbReference type="Gene3D" id="1.20.5.3310">
    <property type="match status" value="1"/>
</dbReference>
<name>A0A1B7LGG4_9FIRM</name>
<dbReference type="InterPro" id="IPR003369">
    <property type="entry name" value="TatA/B/E"/>
</dbReference>
<comment type="caution">
    <text evidence="10">The sequence shown here is derived from an EMBL/GenBank/DDBJ whole genome shotgun (WGS) entry which is preliminary data.</text>
</comment>
<evidence type="ECO:0000256" key="8">
    <source>
        <dbReference type="ARBA" id="ARBA00023136"/>
    </source>
</evidence>
<keyword evidence="3 9" id="KW-1003">Cell membrane</keyword>
<dbReference type="InterPro" id="IPR006312">
    <property type="entry name" value="TatA/E"/>
</dbReference>
<dbReference type="PRINTS" id="PR01506">
    <property type="entry name" value="TATBPROTEIN"/>
</dbReference>
<keyword evidence="7 9" id="KW-0811">Translocation</keyword>
<keyword evidence="4 9" id="KW-0812">Transmembrane</keyword>
<evidence type="ECO:0000313" key="11">
    <source>
        <dbReference type="Proteomes" id="UP000078532"/>
    </source>
</evidence>
<dbReference type="STRING" id="1838280.A6M21_07360"/>
<organism evidence="10 11">
    <name type="scientific">Desulfotomaculum copahuensis</name>
    <dbReference type="NCBI Taxonomy" id="1838280"/>
    <lineage>
        <taxon>Bacteria</taxon>
        <taxon>Bacillati</taxon>
        <taxon>Bacillota</taxon>
        <taxon>Clostridia</taxon>
        <taxon>Eubacteriales</taxon>
        <taxon>Desulfotomaculaceae</taxon>
        <taxon>Desulfotomaculum</taxon>
    </lineage>
</organism>
<keyword evidence="5 9" id="KW-0653">Protein transport</keyword>
<dbReference type="GO" id="GO:0008320">
    <property type="term" value="F:protein transmembrane transporter activity"/>
    <property type="evidence" value="ECO:0007669"/>
    <property type="project" value="UniProtKB-UniRule"/>
</dbReference>
<evidence type="ECO:0000256" key="2">
    <source>
        <dbReference type="ARBA" id="ARBA00022448"/>
    </source>
</evidence>
<dbReference type="PANTHER" id="PTHR42982:SF1">
    <property type="entry name" value="SEC-INDEPENDENT PROTEIN TRANSLOCASE PROTEIN TATA"/>
    <property type="match status" value="1"/>
</dbReference>
<sequence length="61" mass="6713">MLPGIGVPELLLILFLALVLFGPGKLPEVGRAVGRSIREFKRASAEIKENMEEALEPPENR</sequence>
<comment type="subcellular location">
    <subcellularLocation>
        <location evidence="1 9">Cell membrane</location>
        <topology evidence="1 9">Single-pass membrane protein</topology>
    </subcellularLocation>
</comment>